<accession>A0ACB9B9Z7</accession>
<protein>
    <submittedName>
        <fullName evidence="1">Uncharacterized protein</fullName>
    </submittedName>
</protein>
<sequence length="95" mass="10931">MKQVFTSCPDLLRKKQFYYILARQKDTRFRKFIAFVLHKQLLSLPNPNPTIIAVALDRFFSQMTLLLTSTTVLGFCFLSINCSNHFGVQVVSGQQ</sequence>
<name>A0ACB9B9Z7_ARCLA</name>
<comment type="caution">
    <text evidence="1">The sequence shown here is derived from an EMBL/GenBank/DDBJ whole genome shotgun (WGS) entry which is preliminary data.</text>
</comment>
<reference evidence="2" key="1">
    <citation type="journal article" date="2022" name="Mol. Ecol. Resour.">
        <title>The genomes of chicory, endive, great burdock and yacon provide insights into Asteraceae palaeo-polyploidization history and plant inulin production.</title>
        <authorList>
            <person name="Fan W."/>
            <person name="Wang S."/>
            <person name="Wang H."/>
            <person name="Wang A."/>
            <person name="Jiang F."/>
            <person name="Liu H."/>
            <person name="Zhao H."/>
            <person name="Xu D."/>
            <person name="Zhang Y."/>
        </authorList>
    </citation>
    <scope>NUCLEOTIDE SEQUENCE [LARGE SCALE GENOMIC DNA]</scope>
    <source>
        <strain evidence="2">cv. Niubang</strain>
    </source>
</reference>
<keyword evidence="2" id="KW-1185">Reference proteome</keyword>
<reference evidence="1 2" key="2">
    <citation type="journal article" date="2022" name="Mol. Ecol. Resour.">
        <title>The genomes of chicory, endive, great burdock and yacon provide insights into Asteraceae paleo-polyploidization history and plant inulin production.</title>
        <authorList>
            <person name="Fan W."/>
            <person name="Wang S."/>
            <person name="Wang H."/>
            <person name="Wang A."/>
            <person name="Jiang F."/>
            <person name="Liu H."/>
            <person name="Zhao H."/>
            <person name="Xu D."/>
            <person name="Zhang Y."/>
        </authorList>
    </citation>
    <scope>NUCLEOTIDE SEQUENCE [LARGE SCALE GENOMIC DNA]</scope>
    <source>
        <strain evidence="2">cv. Niubang</strain>
    </source>
</reference>
<evidence type="ECO:0000313" key="2">
    <source>
        <dbReference type="Proteomes" id="UP001055879"/>
    </source>
</evidence>
<evidence type="ECO:0000313" key="1">
    <source>
        <dbReference type="EMBL" id="KAI3718770.1"/>
    </source>
</evidence>
<organism evidence="1 2">
    <name type="scientific">Arctium lappa</name>
    <name type="common">Greater burdock</name>
    <name type="synonym">Lappa major</name>
    <dbReference type="NCBI Taxonomy" id="4217"/>
    <lineage>
        <taxon>Eukaryota</taxon>
        <taxon>Viridiplantae</taxon>
        <taxon>Streptophyta</taxon>
        <taxon>Embryophyta</taxon>
        <taxon>Tracheophyta</taxon>
        <taxon>Spermatophyta</taxon>
        <taxon>Magnoliopsida</taxon>
        <taxon>eudicotyledons</taxon>
        <taxon>Gunneridae</taxon>
        <taxon>Pentapetalae</taxon>
        <taxon>asterids</taxon>
        <taxon>campanulids</taxon>
        <taxon>Asterales</taxon>
        <taxon>Asteraceae</taxon>
        <taxon>Carduoideae</taxon>
        <taxon>Cardueae</taxon>
        <taxon>Arctiinae</taxon>
        <taxon>Arctium</taxon>
    </lineage>
</organism>
<proteinExistence type="predicted"/>
<dbReference type="Proteomes" id="UP001055879">
    <property type="component" value="Linkage Group LG06"/>
</dbReference>
<gene>
    <name evidence="1" type="ORF">L6452_19654</name>
</gene>
<dbReference type="EMBL" id="CM042052">
    <property type="protein sequence ID" value="KAI3718770.1"/>
    <property type="molecule type" value="Genomic_DNA"/>
</dbReference>